<name>A0A9K3PCR4_9STRA</name>
<keyword evidence="2" id="KW-0732">Signal</keyword>
<dbReference type="Proteomes" id="UP000693970">
    <property type="component" value="Unassembled WGS sequence"/>
</dbReference>
<keyword evidence="1" id="KW-0175">Coiled coil</keyword>
<dbReference type="PANTHER" id="PTHR34407">
    <property type="entry name" value="EXPRESSED PROTEIN"/>
    <property type="match status" value="1"/>
</dbReference>
<evidence type="ECO:0000256" key="1">
    <source>
        <dbReference type="SAM" id="Coils"/>
    </source>
</evidence>
<dbReference type="AlphaFoldDB" id="A0A9K3PCR4"/>
<protein>
    <submittedName>
        <fullName evidence="3">Uncharacterized protein</fullName>
    </submittedName>
</protein>
<comment type="caution">
    <text evidence="3">The sequence shown here is derived from an EMBL/GenBank/DDBJ whole genome shotgun (WGS) entry which is preliminary data.</text>
</comment>
<reference evidence="3" key="1">
    <citation type="journal article" date="2021" name="Sci. Rep.">
        <title>Diploid genomic architecture of Nitzschia inconspicua, an elite biomass production diatom.</title>
        <authorList>
            <person name="Oliver A."/>
            <person name="Podell S."/>
            <person name="Pinowska A."/>
            <person name="Traller J.C."/>
            <person name="Smith S.R."/>
            <person name="McClure R."/>
            <person name="Beliaev A."/>
            <person name="Bohutskyi P."/>
            <person name="Hill E.A."/>
            <person name="Rabines A."/>
            <person name="Zheng H."/>
            <person name="Allen L.Z."/>
            <person name="Kuo A."/>
            <person name="Grigoriev I.V."/>
            <person name="Allen A.E."/>
            <person name="Hazlebeck D."/>
            <person name="Allen E.E."/>
        </authorList>
    </citation>
    <scope>NUCLEOTIDE SEQUENCE</scope>
    <source>
        <strain evidence="3">Hildebrandi</strain>
    </source>
</reference>
<evidence type="ECO:0000313" key="4">
    <source>
        <dbReference type="Proteomes" id="UP000693970"/>
    </source>
</evidence>
<organism evidence="3 4">
    <name type="scientific">Nitzschia inconspicua</name>
    <dbReference type="NCBI Taxonomy" id="303405"/>
    <lineage>
        <taxon>Eukaryota</taxon>
        <taxon>Sar</taxon>
        <taxon>Stramenopiles</taxon>
        <taxon>Ochrophyta</taxon>
        <taxon>Bacillariophyta</taxon>
        <taxon>Bacillariophyceae</taxon>
        <taxon>Bacillariophycidae</taxon>
        <taxon>Bacillariales</taxon>
        <taxon>Bacillariaceae</taxon>
        <taxon>Nitzschia</taxon>
    </lineage>
</organism>
<reference evidence="3" key="2">
    <citation type="submission" date="2021-04" db="EMBL/GenBank/DDBJ databases">
        <authorList>
            <person name="Podell S."/>
        </authorList>
    </citation>
    <scope>NUCLEOTIDE SEQUENCE</scope>
    <source>
        <strain evidence="3">Hildebrandi</strain>
    </source>
</reference>
<feature type="signal peptide" evidence="2">
    <location>
        <begin position="1"/>
        <end position="21"/>
    </location>
</feature>
<accession>A0A9K3PCR4</accession>
<proteinExistence type="predicted"/>
<evidence type="ECO:0000313" key="3">
    <source>
        <dbReference type="EMBL" id="KAG7342912.1"/>
    </source>
</evidence>
<feature type="chain" id="PRO_5039932964" evidence="2">
    <location>
        <begin position="22"/>
        <end position="725"/>
    </location>
</feature>
<keyword evidence="4" id="KW-1185">Reference proteome</keyword>
<gene>
    <name evidence="3" type="ORF">IV203_020857</name>
</gene>
<dbReference type="PANTHER" id="PTHR34407:SF1">
    <property type="entry name" value="SGNH HYDROLASE-TYPE ESTERASE DOMAIN-CONTAINING PROTEIN"/>
    <property type="match status" value="1"/>
</dbReference>
<dbReference type="EMBL" id="JAGRRH010000024">
    <property type="protein sequence ID" value="KAG7342912.1"/>
    <property type="molecule type" value="Genomic_DNA"/>
</dbReference>
<feature type="coiled-coil region" evidence="1">
    <location>
        <begin position="52"/>
        <end position="93"/>
    </location>
</feature>
<sequence length="725" mass="82319">MGLSSSFLHLSLALLVGLYAGINLSSFHRLPIVVNPSSTTPSSIRKNPEVENDNQFADIKKLKSENEQWKAKVNQLEKDYSSSLNKMHDLEESCSKSPVDTADQNQELQREVSLSTKYSNAHPICQSSLSNPTPSAMALWNQHLVKIFEATRVPTDRKWQFHDFTAQLLQIITPRLPRSVKNTPHDWRPVEQALTVVWERYQYLQLSAAERRKVSNPPRPLKILIMGGSLLVGTNCRMLMKELNFQFRLPKRECTWSNRLGEFLNALVGKSNEAEPLVQVTKVAMGGTNTATGSIIWQYDLIPPESRNPDIVLNAYSTNDMHILTILEAQSSNTTLRERTFDMMQAFVRQILQTRHCPDHSQYGGADENEPIPPLLLHMDDYLGNEQRKIWETTELSQGVQVLANYYGFVSMSYADVVRDLVYGDTYETWFSSEWWKKTKNVETFEREIHPGMGMHIVSTWVTAYNLLELVSSFCSLPNPYHPKNIGEYEAGLWGLPELRRTEKEPKGKPQPQPKCLQPVLTKDLLLEDVTALWKKDAEKLGPPISCSSSGTHSDDSSSKTLRIKCPFSWVSGLSLQQNNVTFVQEYFQQQSSVWKGWQLSDDKDKIGFIPIPDMSHAGNVTTLVLDFVYPQPIRSITFFFMKSYGPKWKDSQLQVNVWHTGAAGRTLLQVRQLIGVHNKTTSEMYTEEIRLKETQHVATGEKLQLEATLVGGSTFKIMGLAVCS</sequence>
<dbReference type="OrthoDB" id="39700at2759"/>
<evidence type="ECO:0000256" key="2">
    <source>
        <dbReference type="SAM" id="SignalP"/>
    </source>
</evidence>